<evidence type="ECO:0000256" key="3">
    <source>
        <dbReference type="ARBA" id="ARBA00023242"/>
    </source>
</evidence>
<evidence type="ECO:0000256" key="1">
    <source>
        <dbReference type="ARBA" id="ARBA00023015"/>
    </source>
</evidence>
<keyword evidence="2" id="KW-0804">Transcription</keyword>
<dbReference type="RefSeq" id="XP_016624784.1">
    <property type="nucleotide sequence ID" value="XM_016759456.1"/>
</dbReference>
<evidence type="ECO:0000313" key="6">
    <source>
        <dbReference type="EMBL" id="KIW98115.1"/>
    </source>
</evidence>
<feature type="region of interest" description="Disordered" evidence="4">
    <location>
        <begin position="111"/>
        <end position="284"/>
    </location>
</feature>
<feature type="region of interest" description="Disordered" evidence="4">
    <location>
        <begin position="1"/>
        <end position="20"/>
    </location>
</feature>
<feature type="region of interest" description="Disordered" evidence="4">
    <location>
        <begin position="605"/>
        <end position="627"/>
    </location>
</feature>
<dbReference type="GO" id="GO:0000981">
    <property type="term" value="F:DNA-binding transcription factor activity, RNA polymerase II-specific"/>
    <property type="evidence" value="ECO:0007669"/>
    <property type="project" value="InterPro"/>
</dbReference>
<dbReference type="CDD" id="cd00067">
    <property type="entry name" value="GAL4"/>
    <property type="match status" value="1"/>
</dbReference>
<accession>A0A0D2I4E0</accession>
<sequence length="627" mass="67471">MHVSSLLSADDHKSSKTKMPPAKSISFELLLDEGSKTRARIPLRVVLNTHDSTESIITTVKNFYGIYDGNGVSFEDAWGNTLIASYDNLGHNSTVYVRIVPAHQAASNAYTHGLHTGEGGYEPRRRPSLGEPFQMLPPHMREQSHSPSRPASRVARKRSISPTQGRGRRSASQQKGPSYATASRGSSANGSYHEENGYSDSEAGRSSISGSKKARSEQFASSDISTANVLQDGRRGQPIFDSSTLPLFVPPQVPVTASQSSISPQRRSLPQEGPSPLHPPGQKIYGLQHVPVLSPQSCGPSPSPFGVGDRGTGAEAVTPMPQHGHRLRDRSSMQQVHGRQGYNGNGILPTPDPTVASCISDEDVARTLIALGDASNYSHGRTSNSTMDETFSGVADAASSTGATSDSDEYSDAEGGLPKHRKYLDDEDEEYAQDGNKGDQEDYEGLPKTKKIKTKTHDGPSNGYRPKTTPSMKHGKSSKVRPNSLPKIAKHPTQPGLMKAPSAPASAGQVRKSSGSSLNFQHQLAADEEDLSSKPRCQRCRKSKKGCDRQRPCGRCKDAGIGIEGCISEDEGNGRKGRYGRHMGVPVKKVAEGLLPERSDFVMAAPNMSTDSIGIQGSPDKNKKRKR</sequence>
<dbReference type="InterPro" id="IPR001138">
    <property type="entry name" value="Zn2Cys6_DnaBD"/>
</dbReference>
<feature type="region of interest" description="Disordered" evidence="4">
    <location>
        <begin position="394"/>
        <end position="551"/>
    </location>
</feature>
<dbReference type="GeneID" id="27694627"/>
<dbReference type="VEuPathDB" id="FungiDB:Z519_01699"/>
<feature type="compositionally biased region" description="Polar residues" evidence="4">
    <location>
        <begin position="160"/>
        <end position="190"/>
    </location>
</feature>
<gene>
    <name evidence="6" type="ORF">Z519_01699</name>
</gene>
<evidence type="ECO:0000259" key="5">
    <source>
        <dbReference type="PROSITE" id="PS50048"/>
    </source>
</evidence>
<dbReference type="HOGENOM" id="CLU_011074_1_0_1"/>
<proteinExistence type="predicted"/>
<feature type="compositionally biased region" description="Low complexity" evidence="4">
    <location>
        <begin position="394"/>
        <end position="405"/>
    </location>
</feature>
<evidence type="ECO:0000256" key="2">
    <source>
        <dbReference type="ARBA" id="ARBA00023163"/>
    </source>
</evidence>
<organism evidence="6 7">
    <name type="scientific">Cladophialophora bantiana (strain ATCC 10958 / CBS 173.52 / CDC B-1940 / NIH 8579)</name>
    <name type="common">Xylohypha bantiana</name>
    <dbReference type="NCBI Taxonomy" id="1442370"/>
    <lineage>
        <taxon>Eukaryota</taxon>
        <taxon>Fungi</taxon>
        <taxon>Dikarya</taxon>
        <taxon>Ascomycota</taxon>
        <taxon>Pezizomycotina</taxon>
        <taxon>Eurotiomycetes</taxon>
        <taxon>Chaetothyriomycetidae</taxon>
        <taxon>Chaetothyriales</taxon>
        <taxon>Herpotrichiellaceae</taxon>
        <taxon>Cladophialophora</taxon>
    </lineage>
</organism>
<dbReference type="AlphaFoldDB" id="A0A0D2I4E0"/>
<dbReference type="Proteomes" id="UP000053789">
    <property type="component" value="Unassembled WGS sequence"/>
</dbReference>
<dbReference type="EMBL" id="KN846981">
    <property type="protein sequence ID" value="KIW98115.1"/>
    <property type="molecule type" value="Genomic_DNA"/>
</dbReference>
<feature type="compositionally biased region" description="Polar residues" evidence="4">
    <location>
        <begin position="511"/>
        <end position="522"/>
    </location>
</feature>
<dbReference type="OrthoDB" id="4150467at2759"/>
<protein>
    <recommendedName>
        <fullName evidence="5">Zn(2)-C6 fungal-type domain-containing protein</fullName>
    </recommendedName>
</protein>
<feature type="compositionally biased region" description="Polar residues" evidence="4">
    <location>
        <begin position="218"/>
        <end position="229"/>
    </location>
</feature>
<dbReference type="PROSITE" id="PS50048">
    <property type="entry name" value="ZN2_CY6_FUNGAL_2"/>
    <property type="match status" value="1"/>
</dbReference>
<evidence type="ECO:0000313" key="7">
    <source>
        <dbReference type="Proteomes" id="UP000053789"/>
    </source>
</evidence>
<keyword evidence="7" id="KW-1185">Reference proteome</keyword>
<feature type="domain" description="Zn(2)-C6 fungal-type" evidence="5">
    <location>
        <begin position="536"/>
        <end position="568"/>
    </location>
</feature>
<dbReference type="SMART" id="SM00066">
    <property type="entry name" value="GAL4"/>
    <property type="match status" value="1"/>
</dbReference>
<dbReference type="GO" id="GO:0008270">
    <property type="term" value="F:zinc ion binding"/>
    <property type="evidence" value="ECO:0007669"/>
    <property type="project" value="InterPro"/>
</dbReference>
<keyword evidence="3" id="KW-0539">Nucleus</keyword>
<name>A0A0D2I4E0_CLAB1</name>
<evidence type="ECO:0000256" key="4">
    <source>
        <dbReference type="SAM" id="MobiDB-lite"/>
    </source>
</evidence>
<reference evidence="6" key="1">
    <citation type="submission" date="2015-01" db="EMBL/GenBank/DDBJ databases">
        <title>The Genome Sequence of Cladophialophora bantiana CBS 173.52.</title>
        <authorList>
            <consortium name="The Broad Institute Genomics Platform"/>
            <person name="Cuomo C."/>
            <person name="de Hoog S."/>
            <person name="Gorbushina A."/>
            <person name="Stielow B."/>
            <person name="Teixiera M."/>
            <person name="Abouelleil A."/>
            <person name="Chapman S.B."/>
            <person name="Priest M."/>
            <person name="Young S.K."/>
            <person name="Wortman J."/>
            <person name="Nusbaum C."/>
            <person name="Birren B."/>
        </authorList>
    </citation>
    <scope>NUCLEOTIDE SEQUENCE [LARGE SCALE GENOMIC DNA]</scope>
    <source>
        <strain evidence="6">CBS 173.52</strain>
    </source>
</reference>
<feature type="compositionally biased region" description="Polar residues" evidence="4">
    <location>
        <begin position="255"/>
        <end position="268"/>
    </location>
</feature>
<keyword evidence="1" id="KW-0805">Transcription regulation</keyword>